<evidence type="ECO:0000256" key="2">
    <source>
        <dbReference type="ARBA" id="ARBA00023172"/>
    </source>
</evidence>
<evidence type="ECO:0000313" key="4">
    <source>
        <dbReference type="EMBL" id="KAL0892618.1"/>
    </source>
</evidence>
<evidence type="ECO:0000259" key="3">
    <source>
        <dbReference type="PROSITE" id="PS51898"/>
    </source>
</evidence>
<reference evidence="4 5" key="1">
    <citation type="submission" date="2024-06" db="EMBL/GenBank/DDBJ databases">
        <title>A chromosome-level genome assembly of beet webworm, Loxostege sticticalis.</title>
        <authorList>
            <person name="Zhang Y."/>
        </authorList>
    </citation>
    <scope>NUCLEOTIDE SEQUENCE [LARGE SCALE GENOMIC DNA]</scope>
    <source>
        <strain evidence="4">AQ026</strain>
        <tissue evidence="4">Whole body</tissue>
    </source>
</reference>
<dbReference type="PANTHER" id="PTHR35617:SF3">
    <property type="entry name" value="CORE-BINDING (CB) DOMAIN-CONTAINING PROTEIN"/>
    <property type="match status" value="1"/>
</dbReference>
<feature type="domain" description="Tyr recombinase" evidence="3">
    <location>
        <begin position="89"/>
        <end position="294"/>
    </location>
</feature>
<sequence length="302" mass="33919">MLASISSNSYKQYSVYIKKWCSYCNENNLPIFESPTSTVIDFLTNLYNSGSQYGSLNSCRAALALVLGPNLSEDHIIKRFFKGVFRLRPPAPKYDMTWDTNSVLDYLSTWYPNEDISIDLLSKKCVTLLALITAHRVQTLSKINLKNIEILPSKILIKIPDLIKTSRIGTNQPLLHIPYFLEKPQICPGKTLQSYISRTAKLRKSKILFISFKKPHRVVTSQTLSRWIKCTLEASGIDVSVFGAHSTRHAATSRALANGTTVDQIRKAAGWSANSTTFAKFYNRTILSTDETALARSILTNT</sequence>
<accession>A0ABR3I8K5</accession>
<dbReference type="Proteomes" id="UP001549920">
    <property type="component" value="Unassembled WGS sequence"/>
</dbReference>
<dbReference type="InterPro" id="IPR013762">
    <property type="entry name" value="Integrase-like_cat_sf"/>
</dbReference>
<dbReference type="Pfam" id="PF00589">
    <property type="entry name" value="Phage_integrase"/>
    <property type="match status" value="1"/>
</dbReference>
<keyword evidence="1" id="KW-0238">DNA-binding</keyword>
<dbReference type="EMBL" id="JBEUOH010000006">
    <property type="protein sequence ID" value="KAL0892618.1"/>
    <property type="molecule type" value="Genomic_DNA"/>
</dbReference>
<evidence type="ECO:0000313" key="5">
    <source>
        <dbReference type="Proteomes" id="UP001549920"/>
    </source>
</evidence>
<dbReference type="InterPro" id="IPR002104">
    <property type="entry name" value="Integrase_catalytic"/>
</dbReference>
<dbReference type="InterPro" id="IPR011010">
    <property type="entry name" value="DNA_brk_join_enz"/>
</dbReference>
<organism evidence="4 5">
    <name type="scientific">Loxostege sticticalis</name>
    <name type="common">Beet webworm moth</name>
    <dbReference type="NCBI Taxonomy" id="481309"/>
    <lineage>
        <taxon>Eukaryota</taxon>
        <taxon>Metazoa</taxon>
        <taxon>Ecdysozoa</taxon>
        <taxon>Arthropoda</taxon>
        <taxon>Hexapoda</taxon>
        <taxon>Insecta</taxon>
        <taxon>Pterygota</taxon>
        <taxon>Neoptera</taxon>
        <taxon>Endopterygota</taxon>
        <taxon>Lepidoptera</taxon>
        <taxon>Glossata</taxon>
        <taxon>Ditrysia</taxon>
        <taxon>Pyraloidea</taxon>
        <taxon>Crambidae</taxon>
        <taxon>Pyraustinae</taxon>
        <taxon>Loxostege</taxon>
    </lineage>
</organism>
<keyword evidence="5" id="KW-1185">Reference proteome</keyword>
<proteinExistence type="predicted"/>
<keyword evidence="2" id="KW-0233">DNA recombination</keyword>
<dbReference type="SUPFAM" id="SSF47823">
    <property type="entry name" value="lambda integrase-like, N-terminal domain"/>
    <property type="match status" value="1"/>
</dbReference>
<dbReference type="PANTHER" id="PTHR35617">
    <property type="entry name" value="PHAGE_INTEGRASE DOMAIN-CONTAINING PROTEIN"/>
    <property type="match status" value="1"/>
</dbReference>
<name>A0ABR3I8K5_LOXSC</name>
<dbReference type="InterPro" id="IPR010998">
    <property type="entry name" value="Integrase_recombinase_N"/>
</dbReference>
<dbReference type="Gene3D" id="1.10.443.10">
    <property type="entry name" value="Intergrase catalytic core"/>
    <property type="match status" value="1"/>
</dbReference>
<dbReference type="Gene3D" id="1.10.150.130">
    <property type="match status" value="1"/>
</dbReference>
<evidence type="ECO:0000256" key="1">
    <source>
        <dbReference type="ARBA" id="ARBA00023125"/>
    </source>
</evidence>
<protein>
    <recommendedName>
        <fullName evidence="3">Tyr recombinase domain-containing protein</fullName>
    </recommendedName>
</protein>
<dbReference type="SUPFAM" id="SSF56349">
    <property type="entry name" value="DNA breaking-rejoining enzymes"/>
    <property type="match status" value="1"/>
</dbReference>
<comment type="caution">
    <text evidence="4">The sequence shown here is derived from an EMBL/GenBank/DDBJ whole genome shotgun (WGS) entry which is preliminary data.</text>
</comment>
<dbReference type="PROSITE" id="PS51898">
    <property type="entry name" value="TYR_RECOMBINASE"/>
    <property type="match status" value="1"/>
</dbReference>
<gene>
    <name evidence="4" type="ORF">ABMA27_014347</name>
</gene>